<gene>
    <name evidence="3" type="ORF">G7043_37860</name>
</gene>
<evidence type="ECO:0000313" key="4">
    <source>
        <dbReference type="Proteomes" id="UP000481360"/>
    </source>
</evidence>
<dbReference type="GO" id="GO:0016787">
    <property type="term" value="F:hydrolase activity"/>
    <property type="evidence" value="ECO:0007669"/>
    <property type="project" value="UniProtKB-KW"/>
</dbReference>
<organism evidence="3 4">
    <name type="scientific">Lentzea alba</name>
    <dbReference type="NCBI Taxonomy" id="2714351"/>
    <lineage>
        <taxon>Bacteria</taxon>
        <taxon>Bacillati</taxon>
        <taxon>Actinomycetota</taxon>
        <taxon>Actinomycetes</taxon>
        <taxon>Pseudonocardiales</taxon>
        <taxon>Pseudonocardiaceae</taxon>
        <taxon>Lentzea</taxon>
    </lineage>
</organism>
<dbReference type="Pfam" id="PF00293">
    <property type="entry name" value="NUDIX"/>
    <property type="match status" value="1"/>
</dbReference>
<proteinExistence type="predicted"/>
<dbReference type="Gene3D" id="3.90.79.10">
    <property type="entry name" value="Nucleoside Triphosphate Pyrophosphohydrolase"/>
    <property type="match status" value="1"/>
</dbReference>
<dbReference type="CDD" id="cd02883">
    <property type="entry name" value="NUDIX_Hydrolase"/>
    <property type="match status" value="1"/>
</dbReference>
<keyword evidence="4" id="KW-1185">Reference proteome</keyword>
<dbReference type="InterPro" id="IPR000086">
    <property type="entry name" value="NUDIX_hydrolase_dom"/>
</dbReference>
<dbReference type="InterPro" id="IPR015797">
    <property type="entry name" value="NUDIX_hydrolase-like_dom_sf"/>
</dbReference>
<feature type="domain" description="Nudix hydrolase" evidence="2">
    <location>
        <begin position="48"/>
        <end position="185"/>
    </location>
</feature>
<evidence type="ECO:0000313" key="3">
    <source>
        <dbReference type="EMBL" id="NGY64694.1"/>
    </source>
</evidence>
<dbReference type="PROSITE" id="PS00893">
    <property type="entry name" value="NUDIX_BOX"/>
    <property type="match status" value="1"/>
</dbReference>
<protein>
    <submittedName>
        <fullName evidence="3">NUDIX hydrolase</fullName>
    </submittedName>
</protein>
<dbReference type="Proteomes" id="UP000481360">
    <property type="component" value="Unassembled WGS sequence"/>
</dbReference>
<accession>A0A7C9VU88</accession>
<dbReference type="EMBL" id="JAAMPJ010000013">
    <property type="protein sequence ID" value="NGY64694.1"/>
    <property type="molecule type" value="Genomic_DNA"/>
</dbReference>
<comment type="caution">
    <text evidence="3">The sequence shown here is derived from an EMBL/GenBank/DDBJ whole genome shotgun (WGS) entry which is preliminary data.</text>
</comment>
<evidence type="ECO:0000256" key="1">
    <source>
        <dbReference type="ARBA" id="ARBA00022801"/>
    </source>
</evidence>
<dbReference type="PROSITE" id="PS51462">
    <property type="entry name" value="NUDIX"/>
    <property type="match status" value="1"/>
</dbReference>
<name>A0A7C9VU88_9PSEU</name>
<dbReference type="RefSeq" id="WP_166053490.1">
    <property type="nucleotide sequence ID" value="NZ_JAAMPJ010000013.1"/>
</dbReference>
<keyword evidence="1 3" id="KW-0378">Hydrolase</keyword>
<dbReference type="AlphaFoldDB" id="A0A7C9VU88"/>
<dbReference type="InterPro" id="IPR020084">
    <property type="entry name" value="NUDIX_hydrolase_CS"/>
</dbReference>
<reference evidence="3 4" key="1">
    <citation type="submission" date="2020-03" db="EMBL/GenBank/DDBJ databases">
        <title>Isolation and identification of active actinomycetes.</title>
        <authorList>
            <person name="Sun X."/>
        </authorList>
    </citation>
    <scope>NUCLEOTIDE SEQUENCE [LARGE SCALE GENOMIC DNA]</scope>
    <source>
        <strain evidence="3 4">NEAU-D13</strain>
    </source>
</reference>
<evidence type="ECO:0000259" key="2">
    <source>
        <dbReference type="PROSITE" id="PS51462"/>
    </source>
</evidence>
<dbReference type="SUPFAM" id="SSF55811">
    <property type="entry name" value="Nudix"/>
    <property type="match status" value="1"/>
</dbReference>
<sequence>MTGDARHPRLAGLLAGHEPLTTREVTWAGGAMPLRVSAYPSPADLPEELVTSVRCVVRVGELVVLCENVDGVHPLPGGRREPGESYLDTAVREVHEETGWLLDRHTVRPLGWLHLEHLAPRRPDYAYPYPDLLQIVFHGSATHRDGGPDVAWTDTDGYEQHSRLVTLAEARAATSRDLLAPVFLDLIEDRSH</sequence>